<keyword evidence="2" id="KW-1185">Reference proteome</keyword>
<evidence type="ECO:0000313" key="2">
    <source>
        <dbReference type="Proteomes" id="UP000282930"/>
    </source>
</evidence>
<dbReference type="PIRSF" id="PIRSF018637">
    <property type="entry name" value="TrmK"/>
    <property type="match status" value="1"/>
</dbReference>
<dbReference type="GO" id="GO:0032259">
    <property type="term" value="P:methylation"/>
    <property type="evidence" value="ECO:0007669"/>
    <property type="project" value="UniProtKB-KW"/>
</dbReference>
<name>A0A3T0D662_9FIRM</name>
<dbReference type="InterPro" id="IPR029063">
    <property type="entry name" value="SAM-dependent_MTases_sf"/>
</dbReference>
<proteinExistence type="predicted"/>
<dbReference type="KEGG" id="ccha:ELD05_07670"/>
<gene>
    <name evidence="1" type="ORF">ELD05_07670</name>
</gene>
<evidence type="ECO:0000313" key="1">
    <source>
        <dbReference type="EMBL" id="AZT90534.1"/>
    </source>
</evidence>
<dbReference type="PANTHER" id="PTHR38451:SF1">
    <property type="entry name" value="TRNA (ADENINE(22)-N(1))-METHYLTRANSFERASE"/>
    <property type="match status" value="1"/>
</dbReference>
<reference evidence="1 2" key="1">
    <citation type="submission" date="2018-12" db="EMBL/GenBank/DDBJ databases">
        <title>Genome sequence from the cellulolytic species, Caldicellulosiruptor changbaiensis.</title>
        <authorList>
            <person name="Blumer-Schuette S.E."/>
            <person name="Mendoza C."/>
        </authorList>
    </citation>
    <scope>NUCLEOTIDE SEQUENCE [LARGE SCALE GENOMIC DNA]</scope>
    <source>
        <strain evidence="1 2">CBS-Z</strain>
    </source>
</reference>
<accession>A0A3T0D662</accession>
<dbReference type="GO" id="GO:0160105">
    <property type="term" value="F:tRNA (adenine(22)-N1)-methyltransferase activity"/>
    <property type="evidence" value="ECO:0007669"/>
    <property type="project" value="InterPro"/>
</dbReference>
<dbReference type="PANTHER" id="PTHR38451">
    <property type="entry name" value="TRNA (ADENINE(22)-N(1))-METHYLTRANSFERASE"/>
    <property type="match status" value="1"/>
</dbReference>
<keyword evidence="1" id="KW-0489">Methyltransferase</keyword>
<sequence>MYSKRIEAILKILEKCTTLADIGCDHGYVAVEAIKRGLALRVFAVDINQKPLQKAIELSKKEGVFNKIEFFVGNGFEPIREPVDQAVIAGMGGETISNILSSAKDKVKNTKLILQPMKDIELLRRWLFENGFDIKEEFVVNDKERFYVIMKTEKSFNIEYSEIDVYVGRHVRNKSKESLEYLLRKKEKLKKIAEMKKENKKDFSEEKKVLEMIEEVLNEW</sequence>
<keyword evidence="1" id="KW-0808">Transferase</keyword>
<organism evidence="1 2">
    <name type="scientific">Caldicellulosiruptor changbaiensis</name>
    <dbReference type="NCBI Taxonomy" id="1222016"/>
    <lineage>
        <taxon>Bacteria</taxon>
        <taxon>Bacillati</taxon>
        <taxon>Bacillota</taxon>
        <taxon>Bacillota incertae sedis</taxon>
        <taxon>Caldicellulosiruptorales</taxon>
        <taxon>Caldicellulosiruptoraceae</taxon>
        <taxon>Caldicellulosiruptor</taxon>
    </lineage>
</organism>
<dbReference type="Proteomes" id="UP000282930">
    <property type="component" value="Chromosome"/>
</dbReference>
<dbReference type="RefSeq" id="WP_127351962.1">
    <property type="nucleotide sequence ID" value="NZ_CP034791.1"/>
</dbReference>
<protein>
    <submittedName>
        <fullName evidence="1">SAM-dependent methyltransferase</fullName>
    </submittedName>
</protein>
<dbReference type="InterPro" id="IPR006901">
    <property type="entry name" value="TrmK"/>
</dbReference>
<dbReference type="Pfam" id="PF12847">
    <property type="entry name" value="Methyltransf_18"/>
    <property type="match status" value="1"/>
</dbReference>
<dbReference type="Gene3D" id="3.40.50.150">
    <property type="entry name" value="Vaccinia Virus protein VP39"/>
    <property type="match status" value="1"/>
</dbReference>
<dbReference type="EMBL" id="CP034791">
    <property type="protein sequence ID" value="AZT90534.1"/>
    <property type="molecule type" value="Genomic_DNA"/>
</dbReference>
<dbReference type="AlphaFoldDB" id="A0A3T0D662"/>
<dbReference type="SUPFAM" id="SSF53335">
    <property type="entry name" value="S-adenosyl-L-methionine-dependent methyltransferases"/>
    <property type="match status" value="1"/>
</dbReference>